<dbReference type="GeneID" id="36399973"/>
<dbReference type="GO" id="GO:0005634">
    <property type="term" value="C:nucleus"/>
    <property type="evidence" value="ECO:0007669"/>
    <property type="project" value="UniProtKB-SubCell"/>
</dbReference>
<dbReference type="OMA" id="IASHEMA"/>
<evidence type="ECO:0000259" key="6">
    <source>
        <dbReference type="PROSITE" id="PS50016"/>
    </source>
</evidence>
<dbReference type="PANTHER" id="PTHR45915">
    <property type="entry name" value="TRANSCRIPTION INTERMEDIARY FACTOR"/>
    <property type="match status" value="1"/>
</dbReference>
<dbReference type="InterPro" id="IPR019786">
    <property type="entry name" value="Zinc_finger_PHD-type_CS"/>
</dbReference>
<dbReference type="Gene3D" id="3.30.40.10">
    <property type="entry name" value="Zinc/RING finger domain, C3HC4 (zinc finger)"/>
    <property type="match status" value="1"/>
</dbReference>
<dbReference type="EMBL" id="CCYD01000286">
    <property type="protein sequence ID" value="CEG37316.1"/>
    <property type="molecule type" value="Genomic_DNA"/>
</dbReference>
<dbReference type="PROSITE" id="PS01359">
    <property type="entry name" value="ZF_PHD_1"/>
    <property type="match status" value="1"/>
</dbReference>
<dbReference type="SUPFAM" id="SSF57903">
    <property type="entry name" value="FYVE/PHD zinc finger"/>
    <property type="match status" value="1"/>
</dbReference>
<dbReference type="CDD" id="cd15532">
    <property type="entry name" value="PHD2_CHD_II"/>
    <property type="match status" value="1"/>
</dbReference>
<protein>
    <submittedName>
        <fullName evidence="7">Predicted helicase</fullName>
    </submittedName>
</protein>
<keyword evidence="8" id="KW-1185">Reference proteome</keyword>
<keyword evidence="4" id="KW-0862">Zinc</keyword>
<dbReference type="GO" id="GO:0008270">
    <property type="term" value="F:zinc ion binding"/>
    <property type="evidence" value="ECO:0007669"/>
    <property type="project" value="UniProtKB-KW"/>
</dbReference>
<evidence type="ECO:0000256" key="5">
    <source>
        <dbReference type="PROSITE-ProRule" id="PRU00146"/>
    </source>
</evidence>
<dbReference type="Gene3D" id="1.10.10.60">
    <property type="entry name" value="Homeodomain-like"/>
    <property type="match status" value="1"/>
</dbReference>
<dbReference type="Proteomes" id="UP000054928">
    <property type="component" value="Unassembled WGS sequence"/>
</dbReference>
<dbReference type="InterPro" id="IPR011011">
    <property type="entry name" value="Znf_FYVE_PHD"/>
</dbReference>
<dbReference type="InterPro" id="IPR013083">
    <property type="entry name" value="Znf_RING/FYVE/PHD"/>
</dbReference>
<evidence type="ECO:0000256" key="3">
    <source>
        <dbReference type="ARBA" id="ARBA00022771"/>
    </source>
</evidence>
<evidence type="ECO:0000313" key="8">
    <source>
        <dbReference type="Proteomes" id="UP000054928"/>
    </source>
</evidence>
<reference evidence="8" key="1">
    <citation type="submission" date="2014-09" db="EMBL/GenBank/DDBJ databases">
        <authorList>
            <person name="Sharma Rahul"/>
            <person name="Thines Marco"/>
        </authorList>
    </citation>
    <scope>NUCLEOTIDE SEQUENCE [LARGE SCALE GENOMIC DNA]</scope>
</reference>
<dbReference type="RefSeq" id="XP_024573685.1">
    <property type="nucleotide sequence ID" value="XM_024722628.1"/>
</dbReference>
<comment type="subcellular location">
    <subcellularLocation>
        <location evidence="1">Nucleus</location>
    </subcellularLocation>
</comment>
<dbReference type="GO" id="GO:0004386">
    <property type="term" value="F:helicase activity"/>
    <property type="evidence" value="ECO:0007669"/>
    <property type="project" value="UniProtKB-KW"/>
</dbReference>
<evidence type="ECO:0000256" key="1">
    <source>
        <dbReference type="ARBA" id="ARBA00004123"/>
    </source>
</evidence>
<dbReference type="SMART" id="SM00249">
    <property type="entry name" value="PHD"/>
    <property type="match status" value="1"/>
</dbReference>
<evidence type="ECO:0000256" key="2">
    <source>
        <dbReference type="ARBA" id="ARBA00022723"/>
    </source>
</evidence>
<organism evidence="7 8">
    <name type="scientific">Plasmopara halstedii</name>
    <name type="common">Downy mildew of sunflower</name>
    <dbReference type="NCBI Taxonomy" id="4781"/>
    <lineage>
        <taxon>Eukaryota</taxon>
        <taxon>Sar</taxon>
        <taxon>Stramenopiles</taxon>
        <taxon>Oomycota</taxon>
        <taxon>Peronosporomycetes</taxon>
        <taxon>Peronosporales</taxon>
        <taxon>Peronosporaceae</taxon>
        <taxon>Plasmopara</taxon>
    </lineage>
</organism>
<dbReference type="STRING" id="4781.A0A0P1A983"/>
<evidence type="ECO:0000313" key="7">
    <source>
        <dbReference type="EMBL" id="CEG37316.1"/>
    </source>
</evidence>
<keyword evidence="7" id="KW-0347">Helicase</keyword>
<dbReference type="AlphaFoldDB" id="A0A0P1A983"/>
<proteinExistence type="predicted"/>
<dbReference type="InterPro" id="IPR001965">
    <property type="entry name" value="Znf_PHD"/>
</dbReference>
<keyword evidence="2" id="KW-0479">Metal-binding</keyword>
<evidence type="ECO:0000256" key="4">
    <source>
        <dbReference type="ARBA" id="ARBA00022833"/>
    </source>
</evidence>
<keyword evidence="3 5" id="KW-0863">Zinc-finger</keyword>
<name>A0A0P1A983_PLAHL</name>
<dbReference type="PROSITE" id="PS50016">
    <property type="entry name" value="ZF_PHD_2"/>
    <property type="match status" value="1"/>
</dbReference>
<keyword evidence="7" id="KW-0547">Nucleotide-binding</keyword>
<accession>A0A0P1A983</accession>
<dbReference type="Pfam" id="PF00628">
    <property type="entry name" value="PHD"/>
    <property type="match status" value="1"/>
</dbReference>
<dbReference type="PANTHER" id="PTHR45915:SF2">
    <property type="entry name" value="TOUTATIS, ISOFORM E"/>
    <property type="match status" value="1"/>
</dbReference>
<sequence>MALELDGGNNRAIIPTLLPAAEQERIRQQNKPQYRQRWGWRDGESLTPLNDEVVNFVRTYAWPKETEMALQALFDADFKVTKAIENVHSARREKLIASHEMAKQIQKDTFERVMAQHGKKFHLVKRRFPNVTVKELVSKFYQWKKTPEYEMWHNRQREKGRKRTGARFTRLPRTEQDVEYCTICLKEGTLLCCNGCERAYHFTCVQPAVSDVPEGDWFCPYCQKAPIVNASWGRLDEPARPMSTKLKGSSLEIESDGEKRTATCGGNTTSVSSHRSQQNVILYDVISDNIKESKSDGSVSKVGRSFLSSMNISRKRKQHYGTIKVGQTRTTSPFKSLEVLSSSPRENVESVHQRIGSFIVETVSSSRSKKRLREFQHGNPQSISLGV</sequence>
<keyword evidence="7" id="KW-0067">ATP-binding</keyword>
<dbReference type="InterPro" id="IPR019787">
    <property type="entry name" value="Znf_PHD-finger"/>
</dbReference>
<dbReference type="OrthoDB" id="336088at2759"/>
<dbReference type="GO" id="GO:0000785">
    <property type="term" value="C:chromatin"/>
    <property type="evidence" value="ECO:0007669"/>
    <property type="project" value="TreeGrafter"/>
</dbReference>
<keyword evidence="7" id="KW-0378">Hydrolase</keyword>
<feature type="domain" description="PHD-type" evidence="6">
    <location>
        <begin position="178"/>
        <end position="225"/>
    </location>
</feature>